<protein>
    <submittedName>
        <fullName evidence="1">Uncharacterized protein</fullName>
    </submittedName>
</protein>
<dbReference type="EMBL" id="DYVS01000149">
    <property type="protein sequence ID" value="HJF70907.1"/>
    <property type="molecule type" value="Genomic_DNA"/>
</dbReference>
<evidence type="ECO:0000313" key="1">
    <source>
        <dbReference type="EMBL" id="HJF70907.1"/>
    </source>
</evidence>
<comment type="caution">
    <text evidence="1">The sequence shown here is derived from an EMBL/GenBank/DDBJ whole genome shotgun (WGS) entry which is preliminary data.</text>
</comment>
<sequence>MTYKEYISNELSDLYMSPGKISNLLEGIKQAEGINPDDEVDVSVAKKALYNSFSSILPKANVSEGKFSVSWLTDNILTWYSLLANELGLPNVLEDNTLKDYTPTW</sequence>
<proteinExistence type="predicted"/>
<dbReference type="AlphaFoldDB" id="A0A921H662"/>
<dbReference type="InterPro" id="IPR046552">
    <property type="entry name" value="DUF6706"/>
</dbReference>
<dbReference type="Proteomes" id="UP000742098">
    <property type="component" value="Unassembled WGS sequence"/>
</dbReference>
<accession>A0A921H662</accession>
<dbReference type="Pfam" id="PF20449">
    <property type="entry name" value="DUF6706"/>
    <property type="match status" value="1"/>
</dbReference>
<evidence type="ECO:0000313" key="2">
    <source>
        <dbReference type="Proteomes" id="UP000742098"/>
    </source>
</evidence>
<name>A0A921H662_9BACT</name>
<organism evidence="1 2">
    <name type="scientific">Butyricimonas virosa</name>
    <dbReference type="NCBI Taxonomy" id="544645"/>
    <lineage>
        <taxon>Bacteria</taxon>
        <taxon>Pseudomonadati</taxon>
        <taxon>Bacteroidota</taxon>
        <taxon>Bacteroidia</taxon>
        <taxon>Bacteroidales</taxon>
        <taxon>Odoribacteraceae</taxon>
        <taxon>Butyricimonas</taxon>
    </lineage>
</organism>
<reference evidence="1" key="2">
    <citation type="submission" date="2021-09" db="EMBL/GenBank/DDBJ databases">
        <authorList>
            <person name="Gilroy R."/>
        </authorList>
    </citation>
    <scope>NUCLEOTIDE SEQUENCE</scope>
    <source>
        <strain evidence="1">6966</strain>
    </source>
</reference>
<gene>
    <name evidence="1" type="ORF">K8V05_09160</name>
</gene>
<reference evidence="1" key="1">
    <citation type="journal article" date="2021" name="PeerJ">
        <title>Extensive microbial diversity within the chicken gut microbiome revealed by metagenomics and culture.</title>
        <authorList>
            <person name="Gilroy R."/>
            <person name="Ravi A."/>
            <person name="Getino M."/>
            <person name="Pursley I."/>
            <person name="Horton D.L."/>
            <person name="Alikhan N.F."/>
            <person name="Baker D."/>
            <person name="Gharbi K."/>
            <person name="Hall N."/>
            <person name="Watson M."/>
            <person name="Adriaenssens E.M."/>
            <person name="Foster-Nyarko E."/>
            <person name="Jarju S."/>
            <person name="Secka A."/>
            <person name="Antonio M."/>
            <person name="Oren A."/>
            <person name="Chaudhuri R.R."/>
            <person name="La Ragione R."/>
            <person name="Hildebrand F."/>
            <person name="Pallen M.J."/>
        </authorList>
    </citation>
    <scope>NUCLEOTIDE SEQUENCE</scope>
    <source>
        <strain evidence="1">6966</strain>
    </source>
</reference>